<dbReference type="EMBL" id="LR215729">
    <property type="protein sequence ID" value="VEV96544.1"/>
    <property type="molecule type" value="Genomic_DNA"/>
</dbReference>
<reference evidence="1" key="1">
    <citation type="submission" date="2019-02" db="EMBL/GenBank/DDBJ databases">
        <authorList>
            <consortium name="Genoscope - CEA"/>
            <person name="William W."/>
        </authorList>
    </citation>
    <scope>NUCLEOTIDE SEQUENCE [LARGE SCALE GENOMIC DNA]</scope>
    <source>
        <strain evidence="1">YSy11</strain>
    </source>
</reference>
<accession>A0A653E1E1</accession>
<protein>
    <submittedName>
        <fullName evidence="1">Uncharacterized protein</fullName>
    </submittedName>
</protein>
<organism evidence="1">
    <name type="scientific">Pseudomonas marincola</name>
    <dbReference type="NCBI Taxonomy" id="437900"/>
    <lineage>
        <taxon>Bacteria</taxon>
        <taxon>Pseudomonadati</taxon>
        <taxon>Pseudomonadota</taxon>
        <taxon>Gammaproteobacteria</taxon>
        <taxon>Pseudomonadales</taxon>
        <taxon>Pseudomonadaceae</taxon>
        <taxon>Pseudomonas</taxon>
    </lineage>
</organism>
<evidence type="ECO:0000313" key="1">
    <source>
        <dbReference type="EMBL" id="VEV96544.1"/>
    </source>
</evidence>
<sequence>MNPQQWFATEVFRAAYLTQVLILHTLQDMVGALRFLKTGHQLPVDQLAFAVMQVVVVTVDGQHGWALGVYLLCPIVCLSCVCENVDSGQKGINLAKFCGHACPSVVFE</sequence>
<gene>
    <name evidence="1" type="ORF">PMYSY11_1497</name>
</gene>
<dbReference type="AlphaFoldDB" id="A0A653E1E1"/>
<proteinExistence type="predicted"/>
<name>A0A653E1E1_9PSED</name>